<feature type="signal peptide" evidence="1">
    <location>
        <begin position="1"/>
        <end position="23"/>
    </location>
</feature>
<dbReference type="EMBL" id="MHLL01000025">
    <property type="protein sequence ID" value="OGZ08840.1"/>
    <property type="molecule type" value="Genomic_DNA"/>
</dbReference>
<evidence type="ECO:0000313" key="2">
    <source>
        <dbReference type="EMBL" id="OGZ08840.1"/>
    </source>
</evidence>
<gene>
    <name evidence="2" type="ORF">A3D65_01960</name>
</gene>
<evidence type="ECO:0000256" key="1">
    <source>
        <dbReference type="SAM" id="SignalP"/>
    </source>
</evidence>
<dbReference type="STRING" id="1798661.A3D65_01960"/>
<keyword evidence="1" id="KW-0732">Signal</keyword>
<comment type="caution">
    <text evidence="2">The sequence shown here is derived from an EMBL/GenBank/DDBJ whole genome shotgun (WGS) entry which is preliminary data.</text>
</comment>
<proteinExistence type="predicted"/>
<protein>
    <submittedName>
        <fullName evidence="2">Uncharacterized protein</fullName>
    </submittedName>
</protein>
<reference evidence="2 3" key="1">
    <citation type="journal article" date="2016" name="Nat. Commun.">
        <title>Thousands of microbial genomes shed light on interconnected biogeochemical processes in an aquifer system.</title>
        <authorList>
            <person name="Anantharaman K."/>
            <person name="Brown C.T."/>
            <person name="Hug L.A."/>
            <person name="Sharon I."/>
            <person name="Castelle C.J."/>
            <person name="Probst A.J."/>
            <person name="Thomas B.C."/>
            <person name="Singh A."/>
            <person name="Wilkins M.J."/>
            <person name="Karaoz U."/>
            <person name="Brodie E.L."/>
            <person name="Williams K.H."/>
            <person name="Hubbard S.S."/>
            <person name="Banfield J.F."/>
        </authorList>
    </citation>
    <scope>NUCLEOTIDE SEQUENCE [LARGE SCALE GENOMIC DNA]</scope>
</reference>
<organism evidence="2 3">
    <name type="scientific">Candidatus Lloydbacteria bacterium RIFCSPHIGHO2_02_FULL_50_13</name>
    <dbReference type="NCBI Taxonomy" id="1798661"/>
    <lineage>
        <taxon>Bacteria</taxon>
        <taxon>Candidatus Lloydiibacteriota</taxon>
    </lineage>
</organism>
<sequence length="174" mass="19802">MFRKLLAVLAVFCVLALPLVGHAAKTQVVPSVTNLSPQDRNCVEKMRVAVDQYIQRIGTYPGTYPRSIKVVTLNDLMCTDPEWMGNVVVVVEVRKLHNVHSGTDATEGWWFGIFHIHFLPDGTFRSAASINDPTWTPMRSEIGWRPDWCDLLRTVYPEDFKKECVPERSTTPQE</sequence>
<dbReference type="Proteomes" id="UP000177996">
    <property type="component" value="Unassembled WGS sequence"/>
</dbReference>
<feature type="chain" id="PRO_5009582465" evidence="1">
    <location>
        <begin position="24"/>
        <end position="174"/>
    </location>
</feature>
<evidence type="ECO:0000313" key="3">
    <source>
        <dbReference type="Proteomes" id="UP000177996"/>
    </source>
</evidence>
<accession>A0A1G2D7C3</accession>
<dbReference type="AlphaFoldDB" id="A0A1G2D7C3"/>
<name>A0A1G2D7C3_9BACT</name>